<dbReference type="EMBL" id="ANOH01000179">
    <property type="protein sequence ID" value="EMI56010.1"/>
    <property type="molecule type" value="Genomic_DNA"/>
</dbReference>
<dbReference type="PATRIC" id="fig|1263870.3.peg.2710"/>
<keyword evidence="3" id="KW-1185">Reference proteome</keyword>
<keyword evidence="1" id="KW-0472">Membrane</keyword>
<keyword evidence="1" id="KW-0812">Transmembrane</keyword>
<dbReference type="Proteomes" id="UP000011885">
    <property type="component" value="Unassembled WGS sequence"/>
</dbReference>
<sequence>MRIGYPSIGNAPYDQLFSPRRSQMPYYTIAGKHVFMTHHRTDKAQQLALAEKDIRWQAKTFFDTPERREACGIVDSFLRNLAATDPDGFDRDWVQIHLEGDEASNNVWDLLYDYCNLSSAASLIDIRNNEQRDIDNFMNNSYTHPMGKVFAIEAMGPKRWFKRQAGVRVIINAERVSAVHGTLSNFTFVSDGVRIHCSKNLTVGGLSTRQQVLTHHFDIAQSTCRTVETHRADKTSEAHCDTHTAKKVGSDSPRKRHSQLRSTLATLLVMLLLTVPVITFAIFAGERNAVIPDHPSPARWQLERKNLLLELEYLESEANRIDPTDNSVLTRKDELGRRANKIAERLYDLRYFNSAENRAIVNDPKR</sequence>
<evidence type="ECO:0000313" key="3">
    <source>
        <dbReference type="Proteomes" id="UP000011885"/>
    </source>
</evidence>
<feature type="transmembrane region" description="Helical" evidence="1">
    <location>
        <begin position="264"/>
        <end position="285"/>
    </location>
</feature>
<gene>
    <name evidence="2" type="ORF">RSSM_02547</name>
</gene>
<evidence type="ECO:0000313" key="2">
    <source>
        <dbReference type="EMBL" id="EMI56010.1"/>
    </source>
</evidence>
<dbReference type="AlphaFoldDB" id="M5U3H8"/>
<name>M5U3H8_9BACT</name>
<proteinExistence type="predicted"/>
<reference evidence="2 3" key="1">
    <citation type="journal article" date="2013" name="Mar. Genomics">
        <title>Expression of sulfatases in Rhodopirellula baltica and the diversity of sulfatases in the genus Rhodopirellula.</title>
        <authorList>
            <person name="Wegner C.E."/>
            <person name="Richter-Heitmann T."/>
            <person name="Klindworth A."/>
            <person name="Klockow C."/>
            <person name="Richter M."/>
            <person name="Achstetter T."/>
            <person name="Glockner F.O."/>
            <person name="Harder J."/>
        </authorList>
    </citation>
    <scope>NUCLEOTIDE SEQUENCE [LARGE SCALE GENOMIC DNA]</scope>
    <source>
        <strain evidence="2 3">SM41</strain>
    </source>
</reference>
<organism evidence="2 3">
    <name type="scientific">Rhodopirellula sallentina SM41</name>
    <dbReference type="NCBI Taxonomy" id="1263870"/>
    <lineage>
        <taxon>Bacteria</taxon>
        <taxon>Pseudomonadati</taxon>
        <taxon>Planctomycetota</taxon>
        <taxon>Planctomycetia</taxon>
        <taxon>Pirellulales</taxon>
        <taxon>Pirellulaceae</taxon>
        <taxon>Rhodopirellula</taxon>
    </lineage>
</organism>
<protein>
    <submittedName>
        <fullName evidence="2">Uncharacterized protein</fullName>
    </submittedName>
</protein>
<accession>M5U3H8</accession>
<evidence type="ECO:0000256" key="1">
    <source>
        <dbReference type="SAM" id="Phobius"/>
    </source>
</evidence>
<comment type="caution">
    <text evidence="2">The sequence shown here is derived from an EMBL/GenBank/DDBJ whole genome shotgun (WGS) entry which is preliminary data.</text>
</comment>
<keyword evidence="1" id="KW-1133">Transmembrane helix</keyword>